<dbReference type="GO" id="GO:0016020">
    <property type="term" value="C:membrane"/>
    <property type="evidence" value="ECO:0007669"/>
    <property type="project" value="UniProtKB-SubCell"/>
</dbReference>
<evidence type="ECO:0000256" key="7">
    <source>
        <dbReference type="ARBA" id="ARBA00023136"/>
    </source>
</evidence>
<keyword evidence="7 9" id="KW-0472">Membrane</keyword>
<feature type="transmembrane region" description="Helical" evidence="9">
    <location>
        <begin position="485"/>
        <end position="509"/>
    </location>
</feature>
<dbReference type="PANTHER" id="PTHR22950:SF458">
    <property type="entry name" value="SODIUM-COUPLED NEUTRAL AMINO ACID TRANSPORTER 11-RELATED"/>
    <property type="match status" value="1"/>
</dbReference>
<feature type="transmembrane region" description="Helical" evidence="9">
    <location>
        <begin position="291"/>
        <end position="310"/>
    </location>
</feature>
<dbReference type="OrthoDB" id="28208at2759"/>
<name>A0A0D2PIR4_HYPSF</name>
<dbReference type="OMA" id="INICAAM"/>
<evidence type="ECO:0000259" key="10">
    <source>
        <dbReference type="Pfam" id="PF01490"/>
    </source>
</evidence>
<reference evidence="12" key="1">
    <citation type="submission" date="2014-04" db="EMBL/GenBank/DDBJ databases">
        <title>Evolutionary Origins and Diversification of the Mycorrhizal Mutualists.</title>
        <authorList>
            <consortium name="DOE Joint Genome Institute"/>
            <consortium name="Mycorrhizal Genomics Consortium"/>
            <person name="Kohler A."/>
            <person name="Kuo A."/>
            <person name="Nagy L.G."/>
            <person name="Floudas D."/>
            <person name="Copeland A."/>
            <person name="Barry K.W."/>
            <person name="Cichocki N."/>
            <person name="Veneault-Fourrey C."/>
            <person name="LaButti K."/>
            <person name="Lindquist E.A."/>
            <person name="Lipzen A."/>
            <person name="Lundell T."/>
            <person name="Morin E."/>
            <person name="Murat C."/>
            <person name="Riley R."/>
            <person name="Ohm R."/>
            <person name="Sun H."/>
            <person name="Tunlid A."/>
            <person name="Henrissat B."/>
            <person name="Grigoriev I.V."/>
            <person name="Hibbett D.S."/>
            <person name="Martin F."/>
        </authorList>
    </citation>
    <scope>NUCLEOTIDE SEQUENCE [LARGE SCALE GENOMIC DNA]</scope>
    <source>
        <strain evidence="12">FD-334 SS-4</strain>
    </source>
</reference>
<dbReference type="Proteomes" id="UP000054270">
    <property type="component" value="Unassembled WGS sequence"/>
</dbReference>
<keyword evidence="4 9" id="KW-0812">Transmembrane</keyword>
<evidence type="ECO:0000256" key="8">
    <source>
        <dbReference type="SAM" id="MobiDB-lite"/>
    </source>
</evidence>
<keyword evidence="12" id="KW-1185">Reference proteome</keyword>
<evidence type="ECO:0000256" key="1">
    <source>
        <dbReference type="ARBA" id="ARBA00004141"/>
    </source>
</evidence>
<dbReference type="EMBL" id="KN817572">
    <property type="protein sequence ID" value="KJA19915.1"/>
    <property type="molecule type" value="Genomic_DNA"/>
</dbReference>
<evidence type="ECO:0000256" key="3">
    <source>
        <dbReference type="ARBA" id="ARBA00022448"/>
    </source>
</evidence>
<feature type="transmembrane region" description="Helical" evidence="9">
    <location>
        <begin position="361"/>
        <end position="380"/>
    </location>
</feature>
<comment type="subcellular location">
    <subcellularLocation>
        <location evidence="1">Membrane</location>
        <topology evidence="1">Multi-pass membrane protein</topology>
    </subcellularLocation>
</comment>
<evidence type="ECO:0000256" key="6">
    <source>
        <dbReference type="ARBA" id="ARBA00022989"/>
    </source>
</evidence>
<dbReference type="STRING" id="945553.A0A0D2PIR4"/>
<dbReference type="GO" id="GO:0015179">
    <property type="term" value="F:L-amino acid transmembrane transporter activity"/>
    <property type="evidence" value="ECO:0007669"/>
    <property type="project" value="TreeGrafter"/>
</dbReference>
<evidence type="ECO:0000256" key="9">
    <source>
        <dbReference type="SAM" id="Phobius"/>
    </source>
</evidence>
<evidence type="ECO:0000313" key="12">
    <source>
        <dbReference type="Proteomes" id="UP000054270"/>
    </source>
</evidence>
<feature type="transmembrane region" description="Helical" evidence="9">
    <location>
        <begin position="401"/>
        <end position="424"/>
    </location>
</feature>
<evidence type="ECO:0000256" key="2">
    <source>
        <dbReference type="ARBA" id="ARBA00008066"/>
    </source>
</evidence>
<feature type="region of interest" description="Disordered" evidence="8">
    <location>
        <begin position="137"/>
        <end position="156"/>
    </location>
</feature>
<feature type="transmembrane region" description="Helical" evidence="9">
    <location>
        <begin position="545"/>
        <end position="566"/>
    </location>
</feature>
<dbReference type="PANTHER" id="PTHR22950">
    <property type="entry name" value="AMINO ACID TRANSPORTER"/>
    <property type="match status" value="1"/>
</dbReference>
<feature type="transmembrane region" description="Helical" evidence="9">
    <location>
        <begin position="204"/>
        <end position="225"/>
    </location>
</feature>
<feature type="transmembrane region" description="Helical" evidence="9">
    <location>
        <begin position="444"/>
        <end position="464"/>
    </location>
</feature>
<dbReference type="Pfam" id="PF01490">
    <property type="entry name" value="Aa_trans"/>
    <property type="match status" value="1"/>
</dbReference>
<sequence>MFKQSSRSGTGAAQDTDEHRQPLLAPDENRDHAPHTLFTAGDDSDDDLEDTSALVTPKTARGTHSVSFSDEVQVRILAPNLRSTTSSRETQFEQDSDDLDDEAIRELESATVTPRHQRDRQMPLLVGLFESSASRRSSESFPLNGRANGNGAVNDEDPVDLDEIAAKRTAGGGMLDSIANMANSILGAGMSIGLPYAIRQAGFFTGLFLLIVLCAVTDWTIRLIVINAKLSGGRSYIDIMTTCYGSSGRAAVSFFQFAFAFGGMCAFGIIIGDTLPQVFRSLFPTLPTIPILKLFANRQFVIAFCTIFFSYPLSLYRDIHKLARASGLALVGMVIIVFAVLIEGPHVPPVLKGTQEGKFSIIAPGVFQAIGVISFAFVCHHNSLLIYGSLRTPTLDRFAKVTHVSTFISLVSCLTLAISAYIVFTDKTQGNILNNFPQNDMLINVARFAFGLNMFTTLPLELFVCREVVEQYFFPHEPYNFQRHLFFTTTILYASMLLALVTCDLGVMLEVTGGVSATTLAYIFPAVCYIKLIDKKLPWHSSAKLPAVLCASFGVIVTVLSLFLALRKSWTPEGAPRMCV</sequence>
<evidence type="ECO:0000313" key="11">
    <source>
        <dbReference type="EMBL" id="KJA19915.1"/>
    </source>
</evidence>
<keyword evidence="6 9" id="KW-1133">Transmembrane helix</keyword>
<evidence type="ECO:0000256" key="4">
    <source>
        <dbReference type="ARBA" id="ARBA00022692"/>
    </source>
</evidence>
<feature type="transmembrane region" description="Helical" evidence="9">
    <location>
        <begin position="322"/>
        <end position="341"/>
    </location>
</feature>
<feature type="compositionally biased region" description="Polar residues" evidence="8">
    <location>
        <begin position="1"/>
        <end position="13"/>
    </location>
</feature>
<gene>
    <name evidence="11" type="ORF">HYPSUDRAFT_167653</name>
</gene>
<feature type="region of interest" description="Disordered" evidence="8">
    <location>
        <begin position="1"/>
        <end position="50"/>
    </location>
</feature>
<feature type="domain" description="Amino acid transporter transmembrane" evidence="10">
    <location>
        <begin position="172"/>
        <end position="562"/>
    </location>
</feature>
<feature type="transmembrane region" description="Helical" evidence="9">
    <location>
        <begin position="250"/>
        <end position="271"/>
    </location>
</feature>
<protein>
    <recommendedName>
        <fullName evidence="10">Amino acid transporter transmembrane domain-containing protein</fullName>
    </recommendedName>
</protein>
<keyword evidence="3" id="KW-0813">Transport</keyword>
<feature type="transmembrane region" description="Helical" evidence="9">
    <location>
        <begin position="178"/>
        <end position="198"/>
    </location>
</feature>
<keyword evidence="5" id="KW-0029">Amino-acid transport</keyword>
<evidence type="ECO:0000256" key="5">
    <source>
        <dbReference type="ARBA" id="ARBA00022970"/>
    </source>
</evidence>
<feature type="compositionally biased region" description="Basic and acidic residues" evidence="8">
    <location>
        <begin position="16"/>
        <end position="34"/>
    </location>
</feature>
<dbReference type="AlphaFoldDB" id="A0A0D2PIR4"/>
<proteinExistence type="inferred from homology"/>
<comment type="similarity">
    <text evidence="2">Belongs to the amino acid/polyamine transporter 2 family.</text>
</comment>
<accession>A0A0D2PIR4</accession>
<feature type="region of interest" description="Disordered" evidence="8">
    <location>
        <begin position="80"/>
        <end position="99"/>
    </location>
</feature>
<dbReference type="GO" id="GO:0005783">
    <property type="term" value="C:endoplasmic reticulum"/>
    <property type="evidence" value="ECO:0007669"/>
    <property type="project" value="TreeGrafter"/>
</dbReference>
<feature type="transmembrane region" description="Helical" evidence="9">
    <location>
        <begin position="515"/>
        <end position="533"/>
    </location>
</feature>
<dbReference type="InterPro" id="IPR013057">
    <property type="entry name" value="AA_transpt_TM"/>
</dbReference>
<organism evidence="11 12">
    <name type="scientific">Hypholoma sublateritium (strain FD-334 SS-4)</name>
    <dbReference type="NCBI Taxonomy" id="945553"/>
    <lineage>
        <taxon>Eukaryota</taxon>
        <taxon>Fungi</taxon>
        <taxon>Dikarya</taxon>
        <taxon>Basidiomycota</taxon>
        <taxon>Agaricomycotina</taxon>
        <taxon>Agaricomycetes</taxon>
        <taxon>Agaricomycetidae</taxon>
        <taxon>Agaricales</taxon>
        <taxon>Agaricineae</taxon>
        <taxon>Strophariaceae</taxon>
        <taxon>Hypholoma</taxon>
    </lineage>
</organism>